<dbReference type="GO" id="GO:0016746">
    <property type="term" value="F:acyltransferase activity"/>
    <property type="evidence" value="ECO:0007669"/>
    <property type="project" value="UniProtKB-KW"/>
</dbReference>
<dbReference type="Proteomes" id="UP000660611">
    <property type="component" value="Unassembled WGS sequence"/>
</dbReference>
<evidence type="ECO:0000256" key="1">
    <source>
        <dbReference type="ARBA" id="ARBA00004533"/>
    </source>
</evidence>
<dbReference type="CDD" id="cd07984">
    <property type="entry name" value="LPLAT_LABLAT-like"/>
    <property type="match status" value="1"/>
</dbReference>
<keyword evidence="2" id="KW-1003">Cell membrane</keyword>
<dbReference type="AlphaFoldDB" id="A0A919UDR4"/>
<dbReference type="InterPro" id="IPR004960">
    <property type="entry name" value="LipA_acyltrans"/>
</dbReference>
<evidence type="ECO:0000256" key="5">
    <source>
        <dbReference type="ARBA" id="ARBA00023136"/>
    </source>
</evidence>
<comment type="subcellular location">
    <subcellularLocation>
        <location evidence="1">Cell inner membrane</location>
    </subcellularLocation>
</comment>
<evidence type="ECO:0000256" key="2">
    <source>
        <dbReference type="ARBA" id="ARBA00022475"/>
    </source>
</evidence>
<keyword evidence="6 7" id="KW-0012">Acyltransferase</keyword>
<dbReference type="PANTHER" id="PTHR30606:SF10">
    <property type="entry name" value="PHOSPHATIDYLINOSITOL MANNOSIDE ACYLTRANSFERASE"/>
    <property type="match status" value="1"/>
</dbReference>
<keyword evidence="3" id="KW-0997">Cell inner membrane</keyword>
<keyword evidence="8" id="KW-1185">Reference proteome</keyword>
<comment type="caution">
    <text evidence="7">The sequence shown here is derived from an EMBL/GenBank/DDBJ whole genome shotgun (WGS) entry which is preliminary data.</text>
</comment>
<sequence>MNLAELGYGAAFTLIPKLPRSVVWPLFAAAAAHGARRYRGGTGGKGTVRLASNLRRVVGPAVSDAELADLVRRGLRSYARYYLDALGLPGRSRAQHLAGFRLERGELLGQHVADKVGAVIALPHAGNWDAAGAWVAANGWPIVTVAERLKPESAYRRFLNFRRSLGMEILPTTGGDRPAFDVLEERLRAGYVVPLLADRDLTARGVEVDFFGGRTRMPAGPALLALRTGAPLYVVSMWFDPDAAAGRLEGPIPLPGAGEGALDVRVRLLTQRIADGLAEGIARNPQDWHMLQRLWIDTPAAADPAVVNPA</sequence>
<dbReference type="GO" id="GO:0005886">
    <property type="term" value="C:plasma membrane"/>
    <property type="evidence" value="ECO:0007669"/>
    <property type="project" value="UniProtKB-SubCell"/>
</dbReference>
<keyword evidence="5" id="KW-0472">Membrane</keyword>
<reference evidence="7" key="1">
    <citation type="submission" date="2021-01" db="EMBL/GenBank/DDBJ databases">
        <title>Whole genome shotgun sequence of Dactylosporangium siamense NBRC 106093.</title>
        <authorList>
            <person name="Komaki H."/>
            <person name="Tamura T."/>
        </authorList>
    </citation>
    <scope>NUCLEOTIDE SEQUENCE</scope>
    <source>
        <strain evidence="7">NBRC 106093</strain>
    </source>
</reference>
<dbReference type="PANTHER" id="PTHR30606">
    <property type="entry name" value="LIPID A BIOSYNTHESIS LAUROYL ACYLTRANSFERASE"/>
    <property type="match status" value="1"/>
</dbReference>
<evidence type="ECO:0000313" key="7">
    <source>
        <dbReference type="EMBL" id="GIG48206.1"/>
    </source>
</evidence>
<dbReference type="NCBIfam" id="NF005919">
    <property type="entry name" value="PRK07920.1"/>
    <property type="match status" value="1"/>
</dbReference>
<organism evidence="7 8">
    <name type="scientific">Dactylosporangium siamense</name>
    <dbReference type="NCBI Taxonomy" id="685454"/>
    <lineage>
        <taxon>Bacteria</taxon>
        <taxon>Bacillati</taxon>
        <taxon>Actinomycetota</taxon>
        <taxon>Actinomycetes</taxon>
        <taxon>Micromonosporales</taxon>
        <taxon>Micromonosporaceae</taxon>
        <taxon>Dactylosporangium</taxon>
    </lineage>
</organism>
<keyword evidence="4" id="KW-0808">Transferase</keyword>
<name>A0A919UDR4_9ACTN</name>
<evidence type="ECO:0000256" key="4">
    <source>
        <dbReference type="ARBA" id="ARBA00022679"/>
    </source>
</evidence>
<proteinExistence type="predicted"/>
<evidence type="ECO:0000313" key="8">
    <source>
        <dbReference type="Proteomes" id="UP000660611"/>
    </source>
</evidence>
<evidence type="ECO:0000256" key="3">
    <source>
        <dbReference type="ARBA" id="ARBA00022519"/>
    </source>
</evidence>
<dbReference type="Pfam" id="PF03279">
    <property type="entry name" value="Lip_A_acyltrans"/>
    <property type="match status" value="1"/>
</dbReference>
<dbReference type="GO" id="GO:0009247">
    <property type="term" value="P:glycolipid biosynthetic process"/>
    <property type="evidence" value="ECO:0007669"/>
    <property type="project" value="UniProtKB-ARBA"/>
</dbReference>
<dbReference type="EMBL" id="BONQ01000096">
    <property type="protein sequence ID" value="GIG48206.1"/>
    <property type="molecule type" value="Genomic_DNA"/>
</dbReference>
<evidence type="ECO:0000256" key="6">
    <source>
        <dbReference type="ARBA" id="ARBA00023315"/>
    </source>
</evidence>
<dbReference type="RefSeq" id="WP_203849915.1">
    <property type="nucleotide sequence ID" value="NZ_BAAAVW010000022.1"/>
</dbReference>
<gene>
    <name evidence="7" type="ORF">Dsi01nite_062470</name>
</gene>
<accession>A0A919UDR4</accession>
<protein>
    <submittedName>
        <fullName evidence="7">Phosphatidylinositol mannoside acyltransferase</fullName>
    </submittedName>
</protein>